<name>A0A7D7LAP7_9NOSO</name>
<gene>
    <name evidence="1" type="ORF">HUN01_00430</name>
</gene>
<sequence>MADLTIAFDPGSSLSKIFYTLKSFHPELLLMEPEVAQVPKASLVAYESSCVGSPAAENSAWVEYKGQYRAVGFLAQDRFYADLKLSEPKFELALYKTLALVGALAQKNSLSNGASIRLGVLLPYGEYEDRKLFEQLVTEALAGFRFRGVERSFELESFLCRPEGFGLISRGRAPGSSLKERKIAVVMIGYRNISLLIMDRGMISQGITEDLGFNKLVGCVQRLVSGQKPLKLAQAISKAGSKISTKALAHLVRVQDPGLRDTELSQIRSAVATAREEYWISLFSWLRSRIPSDVDEMIFAGGTAHYLSRELNSLLPHTEKIWCNELEAQINRNFLADVSRNGLEFRLTDNYGLFYYLCGTSERMTTHA</sequence>
<dbReference type="EMBL" id="CP054694">
    <property type="protein sequence ID" value="QMS86131.1"/>
    <property type="molecule type" value="Genomic_DNA"/>
</dbReference>
<protein>
    <submittedName>
        <fullName evidence="1">ParM/StbA family protein</fullName>
    </submittedName>
</protein>
<dbReference type="Gene3D" id="3.30.420.40">
    <property type="match status" value="1"/>
</dbReference>
<dbReference type="CDD" id="cd10227">
    <property type="entry name" value="ASKHA_NBD_ParM-like"/>
    <property type="match status" value="1"/>
</dbReference>
<dbReference type="Proteomes" id="UP000514713">
    <property type="component" value="Plasmid pNe_2"/>
</dbReference>
<organism evidence="1 2">
    <name type="scientific">Nostoc edaphicum CCNP1411</name>
    <dbReference type="NCBI Taxonomy" id="1472755"/>
    <lineage>
        <taxon>Bacteria</taxon>
        <taxon>Bacillati</taxon>
        <taxon>Cyanobacteriota</taxon>
        <taxon>Cyanophyceae</taxon>
        <taxon>Nostocales</taxon>
        <taxon>Nostocaceae</taxon>
        <taxon>Nostoc</taxon>
    </lineage>
</organism>
<dbReference type="RefSeq" id="WP_181927127.1">
    <property type="nucleotide sequence ID" value="NZ_CP054694.1"/>
</dbReference>
<keyword evidence="1" id="KW-0614">Plasmid</keyword>
<evidence type="ECO:0000313" key="2">
    <source>
        <dbReference type="Proteomes" id="UP000514713"/>
    </source>
</evidence>
<reference evidence="2" key="1">
    <citation type="submission" date="2020-06" db="EMBL/GenBank/DDBJ databases">
        <title>Nostoc edaphicum CCNP1411 genome.</title>
        <authorList>
            <person name="Fidor A."/>
            <person name="Grabski M."/>
            <person name="Gawor J."/>
            <person name="Gromadka R."/>
            <person name="Wegrzyn G."/>
            <person name="Mazur-Marzec H."/>
        </authorList>
    </citation>
    <scope>NUCLEOTIDE SEQUENCE [LARGE SCALE GENOMIC DNA]</scope>
    <source>
        <strain evidence="2">CCNP1411</strain>
        <plasmid evidence="2">pne_2</plasmid>
    </source>
</reference>
<dbReference type="AlphaFoldDB" id="A0A7D7LAP7"/>
<proteinExistence type="predicted"/>
<geneLocation type="plasmid" evidence="2">
    <name>pne_2</name>
</geneLocation>
<keyword evidence="2" id="KW-1185">Reference proteome</keyword>
<accession>A0A7D7LAP7</accession>
<evidence type="ECO:0000313" key="1">
    <source>
        <dbReference type="EMBL" id="QMS86131.1"/>
    </source>
</evidence>
<dbReference type="KEGG" id="ned:HUN01_00430"/>